<accession>A0A9Q8WQA4</accession>
<keyword evidence="2" id="KW-1185">Reference proteome</keyword>
<protein>
    <submittedName>
        <fullName evidence="1">Uncharacterized protein</fullName>
    </submittedName>
</protein>
<evidence type="ECO:0000313" key="1">
    <source>
        <dbReference type="EMBL" id="UQC91040.1"/>
    </source>
</evidence>
<reference evidence="1" key="1">
    <citation type="journal article" date="2021" name="Mol. Plant Microbe Interact.">
        <title>Complete Genome Sequence of the Plant-Pathogenic Fungus Colletotrichum lupini.</title>
        <authorList>
            <person name="Baroncelli R."/>
            <person name="Pensec F."/>
            <person name="Da Lio D."/>
            <person name="Boufleur T."/>
            <person name="Vicente I."/>
            <person name="Sarrocco S."/>
            <person name="Picot A."/>
            <person name="Baraldi E."/>
            <person name="Sukno S."/>
            <person name="Thon M."/>
            <person name="Le Floch G."/>
        </authorList>
    </citation>
    <scope>NUCLEOTIDE SEQUENCE</scope>
    <source>
        <strain evidence="1">IMI 504893</strain>
    </source>
</reference>
<organism evidence="1 2">
    <name type="scientific">Colletotrichum lupini</name>
    <dbReference type="NCBI Taxonomy" id="145971"/>
    <lineage>
        <taxon>Eukaryota</taxon>
        <taxon>Fungi</taxon>
        <taxon>Dikarya</taxon>
        <taxon>Ascomycota</taxon>
        <taxon>Pezizomycotina</taxon>
        <taxon>Sordariomycetes</taxon>
        <taxon>Hypocreomycetidae</taxon>
        <taxon>Glomerellales</taxon>
        <taxon>Glomerellaceae</taxon>
        <taxon>Colletotrichum</taxon>
        <taxon>Colletotrichum acutatum species complex</taxon>
    </lineage>
</organism>
<dbReference type="EMBL" id="CP019481">
    <property type="protein sequence ID" value="UQC91040.1"/>
    <property type="molecule type" value="Genomic_DNA"/>
</dbReference>
<name>A0A9Q8WQA4_9PEZI</name>
<proteinExistence type="predicted"/>
<dbReference type="AlphaFoldDB" id="A0A9Q8WQA4"/>
<evidence type="ECO:0000313" key="2">
    <source>
        <dbReference type="Proteomes" id="UP000830671"/>
    </source>
</evidence>
<dbReference type="KEGG" id="clup:CLUP02_16574"/>
<dbReference type="GeneID" id="73350502"/>
<dbReference type="Proteomes" id="UP000830671">
    <property type="component" value="Chromosome 9"/>
</dbReference>
<gene>
    <name evidence="1" type="ORF">CLUP02_16574</name>
</gene>
<sequence>MKSLECQALHHHPHHSVSITVQLGVSNVPSLLEAPVSQCLLYQGRCRAVLKDPPSYPKH</sequence>
<dbReference type="RefSeq" id="XP_049152639.1">
    <property type="nucleotide sequence ID" value="XM_049295492.1"/>
</dbReference>